<dbReference type="EMBL" id="LN854557">
    <property type="protein sequence ID" value="CRL44509.1"/>
    <property type="molecule type" value="Genomic_DNA"/>
</dbReference>
<feature type="compositionally biased region" description="Polar residues" evidence="1">
    <location>
        <begin position="201"/>
        <end position="219"/>
    </location>
</feature>
<accession>A0A193QH44</accession>
<protein>
    <recommendedName>
        <fullName evidence="2">Phage protein Gp138 N-terminal domain-containing protein</fullName>
    </recommendedName>
</protein>
<gene>
    <name evidence="3" type="ORF">SGGMMB4_01638</name>
</gene>
<name>A0A193QH44_SODGM</name>
<reference evidence="3 4" key="1">
    <citation type="submission" date="2015-05" db="EMBL/GenBank/DDBJ databases">
        <authorList>
            <person name="Goodhead I."/>
        </authorList>
    </citation>
    <scope>NUCLEOTIDE SEQUENCE [LARGE SCALE GENOMIC DNA]</scope>
    <source>
        <strain evidence="4">morsitans</strain>
    </source>
</reference>
<evidence type="ECO:0000313" key="4">
    <source>
        <dbReference type="Proteomes" id="UP000245838"/>
    </source>
</evidence>
<dbReference type="RefSeq" id="WP_166506490.1">
    <property type="nucleotide sequence ID" value="NZ_LN854557.1"/>
</dbReference>
<dbReference type="Gene3D" id="2.40.50.230">
    <property type="entry name" value="Gp5 N-terminal domain"/>
    <property type="match status" value="1"/>
</dbReference>
<dbReference type="InterPro" id="IPR041599">
    <property type="entry name" value="Gp138_N"/>
</dbReference>
<evidence type="ECO:0000256" key="1">
    <source>
        <dbReference type="SAM" id="MobiDB-lite"/>
    </source>
</evidence>
<evidence type="ECO:0000259" key="2">
    <source>
        <dbReference type="Pfam" id="PF18352"/>
    </source>
</evidence>
<evidence type="ECO:0000313" key="3">
    <source>
        <dbReference type="EMBL" id="CRL44509.1"/>
    </source>
</evidence>
<dbReference type="Proteomes" id="UP000245838">
    <property type="component" value="Chromosome sggmmb4_Chromosome"/>
</dbReference>
<dbReference type="Pfam" id="PF18352">
    <property type="entry name" value="Gp138_N"/>
    <property type="match status" value="1"/>
</dbReference>
<feature type="region of interest" description="Disordered" evidence="1">
    <location>
        <begin position="198"/>
        <end position="219"/>
    </location>
</feature>
<sequence>MNSEKQIHAALLDVLTALPGKIVAYSGGRATVQPTLGKRLANGEALPAPQIFNVPMVFPTGMSGKAKISVPLAAGDPVMLIFSSRGLDEWKVTGEATPETLRTFDLTDAFAVPFGGHVGEYDAENLSMAFGDASFNITPDGEMIITCQKMTVNAATTAWNGVMEMVGGLSVTAGNGGDGAAKFGGNVETRADVKAGGGNVSLLNHTHTAPNGETTTGHG</sequence>
<proteinExistence type="predicted"/>
<feature type="domain" description="Phage protein Gp138 N-terminal" evidence="2">
    <location>
        <begin position="18"/>
        <end position="113"/>
    </location>
</feature>
<organism evidence="3 4">
    <name type="scientific">Sodalis glossinidius (strain morsitans)</name>
    <dbReference type="NCBI Taxonomy" id="343509"/>
    <lineage>
        <taxon>Bacteria</taxon>
        <taxon>Pseudomonadati</taxon>
        <taxon>Pseudomonadota</taxon>
        <taxon>Gammaproteobacteria</taxon>
        <taxon>Enterobacterales</taxon>
        <taxon>Bruguierivoracaceae</taxon>
        <taxon>Sodalis</taxon>
    </lineage>
</organism>
<dbReference type="InterPro" id="IPR037026">
    <property type="entry name" value="Vgr_OB-fold_dom_sf"/>
</dbReference>
<dbReference type="AlphaFoldDB" id="A0A193QH44"/>